<gene>
    <name evidence="11" type="ordered locus">LFE_0096</name>
</gene>
<name>I0IKM6_LEPFC</name>
<keyword evidence="8 9" id="KW-0472">Membrane</keyword>
<dbReference type="eggNOG" id="COG3263">
    <property type="taxonomic scope" value="Bacteria"/>
</dbReference>
<dbReference type="AlphaFoldDB" id="I0IKM6"/>
<dbReference type="InterPro" id="IPR006153">
    <property type="entry name" value="Cation/H_exchanger_TM"/>
</dbReference>
<feature type="transmembrane region" description="Helical" evidence="9">
    <location>
        <begin position="90"/>
        <end position="109"/>
    </location>
</feature>
<dbReference type="GO" id="GO:0005886">
    <property type="term" value="C:plasma membrane"/>
    <property type="evidence" value="ECO:0007669"/>
    <property type="project" value="UniProtKB-SubCell"/>
</dbReference>
<keyword evidence="12" id="KW-1185">Reference proteome</keyword>
<feature type="domain" description="Cation/H+ exchanger transmembrane" evidence="10">
    <location>
        <begin position="17"/>
        <end position="397"/>
    </location>
</feature>
<feature type="transmembrane region" description="Helical" evidence="9">
    <location>
        <begin position="121"/>
        <end position="139"/>
    </location>
</feature>
<evidence type="ECO:0000256" key="7">
    <source>
        <dbReference type="ARBA" id="ARBA00023065"/>
    </source>
</evidence>
<proteinExistence type="predicted"/>
<evidence type="ECO:0000256" key="2">
    <source>
        <dbReference type="ARBA" id="ARBA00022448"/>
    </source>
</evidence>
<comment type="subcellular location">
    <subcellularLocation>
        <location evidence="1">Cell membrane</location>
        <topology evidence="1">Multi-pass membrane protein</topology>
    </subcellularLocation>
</comment>
<dbReference type="EMBL" id="AP012342">
    <property type="protein sequence ID" value="BAM05825.1"/>
    <property type="molecule type" value="Genomic_DNA"/>
</dbReference>
<accession>I0IKM6</accession>
<keyword evidence="7" id="KW-0406">Ion transport</keyword>
<sequence length="414" mass="43831">MISTHVLFLTATIFLIVALVLSRLAEEFKLPDILFFLGLGVAIGPSGLGLLSSDGGDWTPVVLSMGASFILFDAGLDTSFRTLRKHRRSISLLATFGVVLSASLTMLLARYILNLSWAEGALLGAILASTDPTAIVPILRSLPIPKTVRDILMTEAALTDVTGALLTFSVAEFALSHETTGTWIRDGLISVGLIVPGILAGGLLGALSVILIAHTRYDYLSKNAQIVGLAAVGGSYLLSENFHASGFLAVYVLGVVLGNPRAFDLGIRQGPLPGIARIREGAGVTAFLARVAIFTVLGAHMKFGSFGLSPWLLVLFIAGFIFLVRPATIFLLIPSVHTSGFSRDDLIFMAATRETGIMSATLASLFESRLSGAVHGAVFWTIVGTIVVGGGVKPFLVKRLKLSKDVTEEIPENV</sequence>
<evidence type="ECO:0000259" key="10">
    <source>
        <dbReference type="Pfam" id="PF00999"/>
    </source>
</evidence>
<dbReference type="Proteomes" id="UP000007382">
    <property type="component" value="Chromosome"/>
</dbReference>
<reference evidence="11 12" key="1">
    <citation type="journal article" date="2012" name="J. Bacteriol.">
        <title>Complete Genome Sequence of Leptospirillum ferrooxidans Strain C2-3, Isolated from a Fresh Volcanic Ash Deposit on the Island of Miyake, Japan.</title>
        <authorList>
            <person name="Fujimura R."/>
            <person name="Sato Y."/>
            <person name="Nishizawa T."/>
            <person name="Oshima K."/>
            <person name="Kim S.-W."/>
            <person name="Hattori M."/>
            <person name="Kamijo T."/>
            <person name="Ohta H."/>
        </authorList>
    </citation>
    <scope>NUCLEOTIDE SEQUENCE [LARGE SCALE GENOMIC DNA]</scope>
    <source>
        <strain evidence="11 12">C2-3</strain>
    </source>
</reference>
<keyword evidence="3" id="KW-0050">Antiport</keyword>
<dbReference type="RefSeq" id="WP_014448320.1">
    <property type="nucleotide sequence ID" value="NC_017094.1"/>
</dbReference>
<evidence type="ECO:0000256" key="8">
    <source>
        <dbReference type="ARBA" id="ARBA00023136"/>
    </source>
</evidence>
<evidence type="ECO:0000256" key="9">
    <source>
        <dbReference type="SAM" id="Phobius"/>
    </source>
</evidence>
<dbReference type="InterPro" id="IPR038770">
    <property type="entry name" value="Na+/solute_symporter_sf"/>
</dbReference>
<dbReference type="PATRIC" id="fig|1162668.3.peg.114"/>
<dbReference type="Gene3D" id="1.20.1530.20">
    <property type="match status" value="1"/>
</dbReference>
<reference evidence="12" key="2">
    <citation type="submission" date="2012-03" db="EMBL/GenBank/DDBJ databases">
        <title>The complete genome sequence of the pioneer microbe on fresh volcanic deposit, Leptospirillum ferrooxidans strain C2-3.</title>
        <authorList>
            <person name="Fujimura R."/>
            <person name="Sato Y."/>
            <person name="Nishizawa T."/>
            <person name="Nanba K."/>
            <person name="Oshima K."/>
            <person name="Hattori M."/>
            <person name="Kamijo T."/>
            <person name="Ohta H."/>
        </authorList>
    </citation>
    <scope>NUCLEOTIDE SEQUENCE [LARGE SCALE GENOMIC DNA]</scope>
    <source>
        <strain evidence="12">C2-3</strain>
    </source>
</reference>
<dbReference type="PANTHER" id="PTHR32507:SF0">
    <property type="entry name" value="NA(+)_H(+) ANTIPORTER 2-RELATED"/>
    <property type="match status" value="1"/>
</dbReference>
<dbReference type="OrthoDB" id="9810759at2"/>
<dbReference type="GO" id="GO:0015297">
    <property type="term" value="F:antiporter activity"/>
    <property type="evidence" value="ECO:0007669"/>
    <property type="project" value="UniProtKB-KW"/>
</dbReference>
<feature type="transmembrane region" description="Helical" evidence="9">
    <location>
        <begin position="372"/>
        <end position="392"/>
    </location>
</feature>
<dbReference type="GO" id="GO:1902600">
    <property type="term" value="P:proton transmembrane transport"/>
    <property type="evidence" value="ECO:0007669"/>
    <property type="project" value="InterPro"/>
</dbReference>
<evidence type="ECO:0000256" key="3">
    <source>
        <dbReference type="ARBA" id="ARBA00022449"/>
    </source>
</evidence>
<feature type="transmembrane region" description="Helical" evidence="9">
    <location>
        <begin position="58"/>
        <end position="78"/>
    </location>
</feature>
<evidence type="ECO:0000313" key="12">
    <source>
        <dbReference type="Proteomes" id="UP000007382"/>
    </source>
</evidence>
<organism evidence="11 12">
    <name type="scientific">Leptospirillum ferrooxidans (strain C2-3)</name>
    <dbReference type="NCBI Taxonomy" id="1162668"/>
    <lineage>
        <taxon>Bacteria</taxon>
        <taxon>Pseudomonadati</taxon>
        <taxon>Nitrospirota</taxon>
        <taxon>Nitrospiria</taxon>
        <taxon>Nitrospirales</taxon>
        <taxon>Nitrospiraceae</taxon>
        <taxon>Leptospirillum</taxon>
    </lineage>
</organism>
<evidence type="ECO:0000256" key="1">
    <source>
        <dbReference type="ARBA" id="ARBA00004651"/>
    </source>
</evidence>
<keyword evidence="2" id="KW-0813">Transport</keyword>
<keyword evidence="5 9" id="KW-0812">Transmembrane</keyword>
<dbReference type="STRING" id="1162668.LFE_0096"/>
<dbReference type="KEGG" id="lfc:LFE_0096"/>
<feature type="transmembrane region" description="Helical" evidence="9">
    <location>
        <begin position="311"/>
        <end position="334"/>
    </location>
</feature>
<protein>
    <submittedName>
        <fullName evidence="11">Putative sodium/hydrogen exchanger family protein</fullName>
    </submittedName>
</protein>
<keyword evidence="6 9" id="KW-1133">Transmembrane helix</keyword>
<evidence type="ECO:0000256" key="4">
    <source>
        <dbReference type="ARBA" id="ARBA00022475"/>
    </source>
</evidence>
<dbReference type="HOGENOM" id="CLU_005912_9_3_0"/>
<evidence type="ECO:0000256" key="5">
    <source>
        <dbReference type="ARBA" id="ARBA00022692"/>
    </source>
</evidence>
<dbReference type="Pfam" id="PF00999">
    <property type="entry name" value="Na_H_Exchanger"/>
    <property type="match status" value="1"/>
</dbReference>
<keyword evidence="4" id="KW-1003">Cell membrane</keyword>
<evidence type="ECO:0000313" key="11">
    <source>
        <dbReference type="EMBL" id="BAM05825.1"/>
    </source>
</evidence>
<evidence type="ECO:0000256" key="6">
    <source>
        <dbReference type="ARBA" id="ARBA00022989"/>
    </source>
</evidence>
<feature type="transmembrane region" description="Helical" evidence="9">
    <location>
        <begin position="33"/>
        <end position="52"/>
    </location>
</feature>
<dbReference type="PANTHER" id="PTHR32507">
    <property type="entry name" value="NA(+)/H(+) ANTIPORTER 1"/>
    <property type="match status" value="1"/>
</dbReference>
<feature type="transmembrane region" description="Helical" evidence="9">
    <location>
        <begin position="187"/>
        <end position="212"/>
    </location>
</feature>
<feature type="transmembrane region" description="Helical" evidence="9">
    <location>
        <begin position="244"/>
        <end position="260"/>
    </location>
</feature>
<feature type="transmembrane region" description="Helical" evidence="9">
    <location>
        <begin position="6"/>
        <end position="26"/>
    </location>
</feature>